<dbReference type="Proteomes" id="UP000887579">
    <property type="component" value="Unplaced"/>
</dbReference>
<name>A0AC34GS27_9BILA</name>
<dbReference type="WBParaSite" id="ES5_v2.g7290.t1">
    <property type="protein sequence ID" value="ES5_v2.g7290.t1"/>
    <property type="gene ID" value="ES5_v2.g7290"/>
</dbReference>
<evidence type="ECO:0000313" key="1">
    <source>
        <dbReference type="Proteomes" id="UP000887579"/>
    </source>
</evidence>
<evidence type="ECO:0000313" key="2">
    <source>
        <dbReference type="WBParaSite" id="ES5_v2.g7290.t1"/>
    </source>
</evidence>
<accession>A0AC34GS27</accession>
<sequence>MKNIEKLEEQCEQIQDKLNSHDSTIRQVLQDLSECTAEDAGNESYFSKIKKQITNCIDEIAEEKGRLSDIKANASKLSSDLMSAERKLSDKVDQLEERSDYLWKKIRENNSEYEDAENERKEASRKLDEAARLLSEAVKEKEENDKRNKLIGMILMPIGGMALPHLLSLIDGKKEEIERLESNARYLQDKFRKIKEAHQKLESEKSDLERSRGYTRDDLYETRKNSATLERLTKKTVLMEDKIVTWTKMLLELNGKIQKIQKNRGMINERMFERQEDEIKKQIHQVVKDARITYQNQINGSLFDLILNFKYRDQILLNLK</sequence>
<protein>
    <submittedName>
        <fullName evidence="2">Uncharacterized protein</fullName>
    </submittedName>
</protein>
<organism evidence="1 2">
    <name type="scientific">Panagrolaimus sp. ES5</name>
    <dbReference type="NCBI Taxonomy" id="591445"/>
    <lineage>
        <taxon>Eukaryota</taxon>
        <taxon>Metazoa</taxon>
        <taxon>Ecdysozoa</taxon>
        <taxon>Nematoda</taxon>
        <taxon>Chromadorea</taxon>
        <taxon>Rhabditida</taxon>
        <taxon>Tylenchina</taxon>
        <taxon>Panagrolaimomorpha</taxon>
        <taxon>Panagrolaimoidea</taxon>
        <taxon>Panagrolaimidae</taxon>
        <taxon>Panagrolaimus</taxon>
    </lineage>
</organism>
<proteinExistence type="predicted"/>
<reference evidence="2" key="1">
    <citation type="submission" date="2022-11" db="UniProtKB">
        <authorList>
            <consortium name="WormBaseParasite"/>
        </authorList>
    </citation>
    <scope>IDENTIFICATION</scope>
</reference>